<feature type="domain" description="Peptidase S1" evidence="4">
    <location>
        <begin position="50"/>
        <end position="283"/>
    </location>
</feature>
<dbReference type="InterPro" id="IPR001254">
    <property type="entry name" value="Trypsin_dom"/>
</dbReference>
<evidence type="ECO:0000259" key="4">
    <source>
        <dbReference type="PROSITE" id="PS50240"/>
    </source>
</evidence>
<proteinExistence type="evidence at transcript level"/>
<keyword evidence="2" id="KW-0720">Serine protease</keyword>
<dbReference type="PRINTS" id="PR00722">
    <property type="entry name" value="CHYMOTRYPSIN"/>
</dbReference>
<dbReference type="PROSITE" id="PS50240">
    <property type="entry name" value="TRYPSIN_DOM"/>
    <property type="match status" value="1"/>
</dbReference>
<protein>
    <submittedName>
        <fullName evidence="5">Venom S1 protease 22</fullName>
    </submittedName>
</protein>
<dbReference type="Gene3D" id="2.40.10.10">
    <property type="entry name" value="Trypsin-like serine proteases"/>
    <property type="match status" value="1"/>
</dbReference>
<evidence type="ECO:0000256" key="2">
    <source>
        <dbReference type="RuleBase" id="RU363034"/>
    </source>
</evidence>
<keyword evidence="3" id="KW-0732">Signal</keyword>
<accession>A0AB38ZE83</accession>
<dbReference type="SUPFAM" id="SSF50494">
    <property type="entry name" value="Trypsin-like serine proteases"/>
    <property type="match status" value="1"/>
</dbReference>
<name>A0AB38ZE83_9HEMI</name>
<dbReference type="PANTHER" id="PTHR24252:SF7">
    <property type="entry name" value="HYALIN"/>
    <property type="match status" value="1"/>
</dbReference>
<dbReference type="AlphaFoldDB" id="A0AB38ZE83"/>
<dbReference type="InterPro" id="IPR018114">
    <property type="entry name" value="TRYPSIN_HIS"/>
</dbReference>
<sequence>MSWLFGILLCALLGPAALKPLDDSSEHGVKPGVKSTNCTCGWANRQGKRIVGGTTTGEFEYPMMAGVVYRDTNILFCGATIITQRHVVTAAHCSTAFVDKPHQIGIHVGHHNYQKVKSKSKLKDVEKVIVHEKFDAKTVKYDIALFKLKEKLSIDLKIGPACLPTSRQQMVGKIVKVLGWGLTKNKGKQSDILLKADIEIRPWEYCTYTNIYMEVFDKHQICTFTSNKDSCSGDSGGPLLWLDPETNRYTLVATTSYGSNCGHNPAVNSEVAYFMPWIQKVIADTDPSMKTCAKV</sequence>
<keyword evidence="2 5" id="KW-0645">Protease</keyword>
<dbReference type="InterPro" id="IPR033116">
    <property type="entry name" value="TRYPSIN_SER"/>
</dbReference>
<evidence type="ECO:0000256" key="3">
    <source>
        <dbReference type="SAM" id="SignalP"/>
    </source>
</evidence>
<reference evidence="5" key="1">
    <citation type="submission" date="2024-03" db="EMBL/GenBank/DDBJ databases">
        <authorList>
            <person name="Jin J.A."/>
            <person name="King G.A."/>
            <person name="Walker A."/>
        </authorList>
    </citation>
    <scope>NUCLEOTIDE SEQUENCE</scope>
</reference>
<feature type="chain" id="PRO_5044200306" evidence="3">
    <location>
        <begin position="19"/>
        <end position="295"/>
    </location>
</feature>
<dbReference type="Pfam" id="PF00089">
    <property type="entry name" value="Trypsin"/>
    <property type="match status" value="1"/>
</dbReference>
<dbReference type="PROSITE" id="PS00134">
    <property type="entry name" value="TRYPSIN_HIS"/>
    <property type="match status" value="1"/>
</dbReference>
<dbReference type="PANTHER" id="PTHR24252">
    <property type="entry name" value="ACROSIN-RELATED"/>
    <property type="match status" value="1"/>
</dbReference>
<evidence type="ECO:0000313" key="5">
    <source>
        <dbReference type="EMBL" id="WXH71736.1"/>
    </source>
</evidence>
<dbReference type="EMBL" id="PP510811">
    <property type="protein sequence ID" value="WXH71736.1"/>
    <property type="molecule type" value="mRNA"/>
</dbReference>
<dbReference type="GO" id="GO:0006508">
    <property type="term" value="P:proteolysis"/>
    <property type="evidence" value="ECO:0007669"/>
    <property type="project" value="UniProtKB-KW"/>
</dbReference>
<evidence type="ECO:0000256" key="1">
    <source>
        <dbReference type="ARBA" id="ARBA00023157"/>
    </source>
</evidence>
<feature type="signal peptide" evidence="3">
    <location>
        <begin position="1"/>
        <end position="18"/>
    </location>
</feature>
<dbReference type="FunFam" id="2.40.10.10:FF:000068">
    <property type="entry name" value="transmembrane protease serine 2"/>
    <property type="match status" value="1"/>
</dbReference>
<dbReference type="SMART" id="SM00020">
    <property type="entry name" value="Tryp_SPc"/>
    <property type="match status" value="1"/>
</dbReference>
<dbReference type="InterPro" id="IPR009003">
    <property type="entry name" value="Peptidase_S1_PA"/>
</dbReference>
<dbReference type="CDD" id="cd00190">
    <property type="entry name" value="Tryp_SPc"/>
    <property type="match status" value="1"/>
</dbReference>
<keyword evidence="2" id="KW-0378">Hydrolase</keyword>
<dbReference type="GO" id="GO:0004252">
    <property type="term" value="F:serine-type endopeptidase activity"/>
    <property type="evidence" value="ECO:0007669"/>
    <property type="project" value="InterPro"/>
</dbReference>
<dbReference type="PROSITE" id="PS00135">
    <property type="entry name" value="TRYPSIN_SER"/>
    <property type="match status" value="1"/>
</dbReference>
<dbReference type="InterPro" id="IPR043504">
    <property type="entry name" value="Peptidase_S1_PA_chymotrypsin"/>
</dbReference>
<organism evidence="5">
    <name type="scientific">Ectomocoris sp</name>
    <dbReference type="NCBI Taxonomy" id="3104572"/>
    <lineage>
        <taxon>Eukaryota</taxon>
        <taxon>Metazoa</taxon>
        <taxon>Ecdysozoa</taxon>
        <taxon>Arthropoda</taxon>
        <taxon>Hexapoda</taxon>
        <taxon>Insecta</taxon>
        <taxon>Pterygota</taxon>
        <taxon>Neoptera</taxon>
        <taxon>Paraneoptera</taxon>
        <taxon>Hemiptera</taxon>
        <taxon>Heteroptera</taxon>
        <taxon>Panheteroptera</taxon>
        <taxon>Cimicomorpha</taxon>
        <taxon>Reduviidae</taxon>
        <taxon>Peiratinae</taxon>
        <taxon>Ectomocoris</taxon>
    </lineage>
</organism>
<keyword evidence="1" id="KW-1015">Disulfide bond</keyword>
<dbReference type="InterPro" id="IPR001314">
    <property type="entry name" value="Peptidase_S1A"/>
</dbReference>